<reference evidence="2 3" key="1">
    <citation type="submission" date="2024-09" db="EMBL/GenBank/DDBJ databases">
        <title>Floridaenema gen nov. (Aerosakkonemataceae, Aerosakkonematales ord. nov., Cyanobacteria) from benthic tropical and subtropical fresh waters, with the description of four new species.</title>
        <authorList>
            <person name="Moretto J.A."/>
            <person name="Berthold D.E."/>
            <person name="Lefler F.W."/>
            <person name="Huang I.-S."/>
            <person name="Laughinghouse H. IV."/>
        </authorList>
    </citation>
    <scope>NUCLEOTIDE SEQUENCE [LARGE SCALE GENOMIC DNA]</scope>
    <source>
        <strain evidence="2 3">BLCC-F50</strain>
    </source>
</reference>
<feature type="domain" description="DUF4326" evidence="1">
    <location>
        <begin position="14"/>
        <end position="108"/>
    </location>
</feature>
<evidence type="ECO:0000259" key="1">
    <source>
        <dbReference type="Pfam" id="PF14216"/>
    </source>
</evidence>
<dbReference type="InterPro" id="IPR025475">
    <property type="entry name" value="DUF4326"/>
</dbReference>
<proteinExistence type="predicted"/>
<protein>
    <submittedName>
        <fullName evidence="2">DUF4326 domain-containing protein</fullName>
    </submittedName>
</protein>
<organism evidence="2 3">
    <name type="scientific">Floridaenema flaviceps BLCC-F50</name>
    <dbReference type="NCBI Taxonomy" id="3153642"/>
    <lineage>
        <taxon>Bacteria</taxon>
        <taxon>Bacillati</taxon>
        <taxon>Cyanobacteriota</taxon>
        <taxon>Cyanophyceae</taxon>
        <taxon>Oscillatoriophycideae</taxon>
        <taxon>Aerosakkonematales</taxon>
        <taxon>Aerosakkonemataceae</taxon>
        <taxon>Floridanema</taxon>
        <taxon>Floridanema flaviceps</taxon>
    </lineage>
</organism>
<dbReference type="EMBL" id="JBHFNR010000019">
    <property type="protein sequence ID" value="MFB2891960.1"/>
    <property type="molecule type" value="Genomic_DNA"/>
</dbReference>
<comment type="caution">
    <text evidence="2">The sequence shown here is derived from an EMBL/GenBank/DDBJ whole genome shotgun (WGS) entry which is preliminary data.</text>
</comment>
<gene>
    <name evidence="2" type="ORF">ACE1CI_03335</name>
</gene>
<dbReference type="Proteomes" id="UP001576784">
    <property type="component" value="Unassembled WGS sequence"/>
</dbReference>
<evidence type="ECO:0000313" key="3">
    <source>
        <dbReference type="Proteomes" id="UP001576784"/>
    </source>
</evidence>
<accession>A0ABV4XJS6</accession>
<dbReference type="Pfam" id="PF14216">
    <property type="entry name" value="DUF4326"/>
    <property type="match status" value="1"/>
</dbReference>
<evidence type="ECO:0000313" key="2">
    <source>
        <dbReference type="EMBL" id="MFB2891960.1"/>
    </source>
</evidence>
<keyword evidence="3" id="KW-1185">Reference proteome</keyword>
<sequence length="119" mass="13946">MLLLSDGRKTGFVGQDKIYIGRRNHAYKLPKSPLANPYVIGESTLKRHQVIELYRQWLWQQIKSWQQIGNLNPAVEELLWICDQIKKGDRITLTCWCHPLPCHGDVIIRCVKWMISQGY</sequence>
<name>A0ABV4XJS6_9CYAN</name>
<dbReference type="RefSeq" id="WP_413261637.1">
    <property type="nucleotide sequence ID" value="NZ_JBHFNR010000019.1"/>
</dbReference>